<keyword evidence="3" id="KW-1185">Reference proteome</keyword>
<dbReference type="Pfam" id="PF01272">
    <property type="entry name" value="GreA_GreB"/>
    <property type="match status" value="1"/>
</dbReference>
<organism evidence="2 3">
    <name type="scientific">Falsihalocynthiibacter arcticus</name>
    <dbReference type="NCBI Taxonomy" id="1579316"/>
    <lineage>
        <taxon>Bacteria</taxon>
        <taxon>Pseudomonadati</taxon>
        <taxon>Pseudomonadota</taxon>
        <taxon>Alphaproteobacteria</taxon>
        <taxon>Rhodobacterales</taxon>
        <taxon>Roseobacteraceae</taxon>
        <taxon>Falsihalocynthiibacter</taxon>
    </lineage>
</organism>
<dbReference type="AlphaFoldDB" id="A0A126V3W2"/>
<evidence type="ECO:0000313" key="3">
    <source>
        <dbReference type="Proteomes" id="UP000070371"/>
    </source>
</evidence>
<feature type="domain" description="Transcription elongation factor GreA/GreB C-terminal" evidence="1">
    <location>
        <begin position="22"/>
        <end position="92"/>
    </location>
</feature>
<name>A0A126V3W2_9RHOB</name>
<reference evidence="2 3" key="1">
    <citation type="submission" date="2016-02" db="EMBL/GenBank/DDBJ databases">
        <title>Complete genome sequence of Halocynthiibacter arcticus PAMC 20958t from arctic marine sediment.</title>
        <authorList>
            <person name="Lee Y.M."/>
            <person name="Baek K."/>
            <person name="Lee H.K."/>
            <person name="Shin S.C."/>
        </authorList>
    </citation>
    <scope>NUCLEOTIDE SEQUENCE [LARGE SCALE GENOMIC DNA]</scope>
    <source>
        <strain evidence="2">PAMC 20958</strain>
    </source>
</reference>
<dbReference type="SUPFAM" id="SSF54534">
    <property type="entry name" value="FKBP-like"/>
    <property type="match status" value="1"/>
</dbReference>
<dbReference type="InterPro" id="IPR001437">
    <property type="entry name" value="Tscrpt_elong_fac_GreA/B_C"/>
</dbReference>
<evidence type="ECO:0000313" key="2">
    <source>
        <dbReference type="EMBL" id="AML53004.1"/>
    </source>
</evidence>
<dbReference type="EMBL" id="CP014327">
    <property type="protein sequence ID" value="AML53004.1"/>
    <property type="molecule type" value="Genomic_DNA"/>
</dbReference>
<dbReference type="GO" id="GO:0032784">
    <property type="term" value="P:regulation of DNA-templated transcription elongation"/>
    <property type="evidence" value="ECO:0007669"/>
    <property type="project" value="InterPro"/>
</dbReference>
<dbReference type="GO" id="GO:0003677">
    <property type="term" value="F:DNA binding"/>
    <property type="evidence" value="ECO:0007669"/>
    <property type="project" value="InterPro"/>
</dbReference>
<evidence type="ECO:0000259" key="1">
    <source>
        <dbReference type="Pfam" id="PF01272"/>
    </source>
</evidence>
<gene>
    <name evidence="2" type="ORF">RC74_18635</name>
</gene>
<accession>A0A126V3W2</accession>
<proteinExistence type="predicted"/>
<dbReference type="KEGG" id="hat:RC74_18635"/>
<dbReference type="OrthoDB" id="9808774at2"/>
<protein>
    <recommendedName>
        <fullName evidence="1">Transcription elongation factor GreA/GreB C-terminal domain-containing protein</fullName>
    </recommendedName>
</protein>
<dbReference type="STRING" id="1579316.RC74_18635"/>
<dbReference type="Proteomes" id="UP000070371">
    <property type="component" value="Chromosome"/>
</dbReference>
<dbReference type="InterPro" id="IPR036953">
    <property type="entry name" value="GreA/GreB_C_sf"/>
</dbReference>
<dbReference type="Gene3D" id="3.10.50.30">
    <property type="entry name" value="Transcription elongation factor, GreA/GreB, C-terminal domain"/>
    <property type="match status" value="1"/>
</dbReference>
<sequence length="94" mass="10366">MALRVSIILLYRRCRFFSGKFVVAFGAEVDVMAEDDTRRTFRIVGEDEADPAHGLIAPYSPLGDALLSAELGSIVEWRKPAGTVDLVIVAIRFP</sequence>